<evidence type="ECO:0000313" key="13">
    <source>
        <dbReference type="WBParaSite" id="MCU_000550-RA"/>
    </source>
</evidence>
<comment type="subcellular location">
    <subcellularLocation>
        <location evidence="2">Nucleus</location>
    </subcellularLocation>
</comment>
<dbReference type="InterPro" id="IPR033310">
    <property type="entry name" value="Mms4/EME1/EME2"/>
</dbReference>
<organism evidence="13">
    <name type="scientific">Mesocestoides corti</name>
    <name type="common">Flatworm</name>
    <dbReference type="NCBI Taxonomy" id="53468"/>
    <lineage>
        <taxon>Eukaryota</taxon>
        <taxon>Metazoa</taxon>
        <taxon>Spiralia</taxon>
        <taxon>Lophotrochozoa</taxon>
        <taxon>Platyhelminthes</taxon>
        <taxon>Cestoda</taxon>
        <taxon>Eucestoda</taxon>
        <taxon>Cyclophyllidea</taxon>
        <taxon>Mesocestoididae</taxon>
        <taxon>Mesocestoides</taxon>
    </lineage>
</organism>
<evidence type="ECO:0000256" key="12">
    <source>
        <dbReference type="ARBA" id="ARBA00023254"/>
    </source>
</evidence>
<dbReference type="GO" id="GO:0006302">
    <property type="term" value="P:double-strand break repair"/>
    <property type="evidence" value="ECO:0007669"/>
    <property type="project" value="TreeGrafter"/>
</dbReference>
<dbReference type="GO" id="GO:0031297">
    <property type="term" value="P:replication fork processing"/>
    <property type="evidence" value="ECO:0007669"/>
    <property type="project" value="TreeGrafter"/>
</dbReference>
<dbReference type="GO" id="GO:0000712">
    <property type="term" value="P:resolution of meiotic recombination intermediates"/>
    <property type="evidence" value="ECO:0007669"/>
    <property type="project" value="TreeGrafter"/>
</dbReference>
<keyword evidence="11" id="KW-0539">Nucleus</keyword>
<evidence type="ECO:0000256" key="6">
    <source>
        <dbReference type="ARBA" id="ARBA00022763"/>
    </source>
</evidence>
<dbReference type="GO" id="GO:0005634">
    <property type="term" value="C:nucleus"/>
    <property type="evidence" value="ECO:0007669"/>
    <property type="project" value="UniProtKB-SubCell"/>
</dbReference>
<dbReference type="Gene3D" id="1.10.150.670">
    <property type="entry name" value="Crossover junction endonuclease EME1, DNA-binding domain"/>
    <property type="match status" value="1"/>
</dbReference>
<dbReference type="GO" id="GO:0046872">
    <property type="term" value="F:metal ion binding"/>
    <property type="evidence" value="ECO:0007669"/>
    <property type="project" value="UniProtKB-KW"/>
</dbReference>
<comment type="cofactor">
    <cofactor evidence="1">
        <name>Mg(2+)</name>
        <dbReference type="ChEBI" id="CHEBI:18420"/>
    </cofactor>
</comment>
<dbReference type="PANTHER" id="PTHR21077">
    <property type="entry name" value="EME1 PROTEIN"/>
    <property type="match status" value="1"/>
</dbReference>
<sequence>MPKVVSRNRKLDLLLSAKYCRQLVACSFDEALLQQPPGFVAAVSGRINYTNPINGKSTNVHLPDWVANPPPSIRPVAPNVRGPDGPVPLPLSVSWQRYSPCNFSEESVHLAPSEEPDVLVIVLQNQVKSLLSKESELQSFISSISSLPRRRQVSVVLFVPKCSSANVPALYDLVIRLQFEAKLTGVQQVSNVQNLANLVANYTKSVCQRPFKELRTDARNGFSFLPSTVVTPGAGAPTRFPKLLSTATLQETEAIRSWVSRTWLRQLSTWRGLTGEITNAVASAYPTPRALYEALNQDGPSSLANLPVRRGAGVLTTETRLGPLLASRIATFFTSSDPEDLGAS</sequence>
<dbReference type="GO" id="GO:0048476">
    <property type="term" value="C:Holliday junction resolvase complex"/>
    <property type="evidence" value="ECO:0007669"/>
    <property type="project" value="InterPro"/>
</dbReference>
<evidence type="ECO:0000256" key="5">
    <source>
        <dbReference type="ARBA" id="ARBA00022759"/>
    </source>
</evidence>
<evidence type="ECO:0000256" key="11">
    <source>
        <dbReference type="ARBA" id="ARBA00023242"/>
    </source>
</evidence>
<keyword evidence="8" id="KW-0460">Magnesium</keyword>
<keyword evidence="9" id="KW-0233">DNA recombination</keyword>
<keyword evidence="7" id="KW-0378">Hydrolase</keyword>
<dbReference type="InterPro" id="IPR042530">
    <property type="entry name" value="EME1/EME2_C"/>
</dbReference>
<dbReference type="PANTHER" id="PTHR21077:SF5">
    <property type="entry name" value="CROSSOVER JUNCTION ENDONUCLEASE MMS4"/>
    <property type="match status" value="1"/>
</dbReference>
<protein>
    <submittedName>
        <fullName evidence="13">Codanin-1_C domain-containing protein</fullName>
    </submittedName>
</protein>
<keyword evidence="10" id="KW-0234">DNA repair</keyword>
<evidence type="ECO:0000256" key="8">
    <source>
        <dbReference type="ARBA" id="ARBA00022842"/>
    </source>
</evidence>
<dbReference type="AlphaFoldDB" id="A0A5K3EJ70"/>
<evidence type="ECO:0000256" key="2">
    <source>
        <dbReference type="ARBA" id="ARBA00004123"/>
    </source>
</evidence>
<keyword evidence="4" id="KW-0479">Metal-binding</keyword>
<evidence type="ECO:0000256" key="10">
    <source>
        <dbReference type="ARBA" id="ARBA00023204"/>
    </source>
</evidence>
<evidence type="ECO:0000256" key="1">
    <source>
        <dbReference type="ARBA" id="ARBA00001946"/>
    </source>
</evidence>
<evidence type="ECO:0000256" key="3">
    <source>
        <dbReference type="ARBA" id="ARBA00022722"/>
    </source>
</evidence>
<dbReference type="GO" id="GO:0008821">
    <property type="term" value="F:crossover junction DNA endonuclease activity"/>
    <property type="evidence" value="ECO:0007669"/>
    <property type="project" value="TreeGrafter"/>
</dbReference>
<keyword evidence="5" id="KW-0255">Endonuclease</keyword>
<evidence type="ECO:0000256" key="7">
    <source>
        <dbReference type="ARBA" id="ARBA00022801"/>
    </source>
</evidence>
<dbReference type="Pfam" id="PF21292">
    <property type="entry name" value="EME1-MUS81_C"/>
    <property type="match status" value="1"/>
</dbReference>
<keyword evidence="12" id="KW-0469">Meiosis</keyword>
<dbReference type="WBParaSite" id="MCU_000550-RA">
    <property type="protein sequence ID" value="MCU_000550-RA"/>
    <property type="gene ID" value="MCU_000550"/>
</dbReference>
<proteinExistence type="predicted"/>
<keyword evidence="3" id="KW-0540">Nuclease</keyword>
<reference evidence="13" key="1">
    <citation type="submission" date="2019-11" db="UniProtKB">
        <authorList>
            <consortium name="WormBaseParasite"/>
        </authorList>
    </citation>
    <scope>IDENTIFICATION</scope>
</reference>
<keyword evidence="6" id="KW-0227">DNA damage</keyword>
<name>A0A5K3EJ70_MESCO</name>
<dbReference type="GO" id="GO:0031573">
    <property type="term" value="P:mitotic intra-S DNA damage checkpoint signaling"/>
    <property type="evidence" value="ECO:0007669"/>
    <property type="project" value="TreeGrafter"/>
</dbReference>
<accession>A0A5K3EJ70</accession>
<evidence type="ECO:0000256" key="9">
    <source>
        <dbReference type="ARBA" id="ARBA00023172"/>
    </source>
</evidence>
<dbReference type="Gene3D" id="3.40.50.10130">
    <property type="match status" value="1"/>
</dbReference>
<evidence type="ECO:0000256" key="4">
    <source>
        <dbReference type="ARBA" id="ARBA00022723"/>
    </source>
</evidence>